<evidence type="ECO:0000256" key="4">
    <source>
        <dbReference type="ARBA" id="ARBA00022676"/>
    </source>
</evidence>
<organism evidence="10 11">
    <name type="scientific">Roseomonas genomospecies 6</name>
    <dbReference type="NCBI Taxonomy" id="214106"/>
    <lineage>
        <taxon>Bacteria</taxon>
        <taxon>Pseudomonadati</taxon>
        <taxon>Pseudomonadota</taxon>
        <taxon>Alphaproteobacteria</taxon>
        <taxon>Acetobacterales</taxon>
        <taxon>Roseomonadaceae</taxon>
        <taxon>Roseomonas</taxon>
    </lineage>
</organism>
<dbReference type="Pfam" id="PF13414">
    <property type="entry name" value="TPR_11"/>
    <property type="match status" value="1"/>
</dbReference>
<evidence type="ECO:0000259" key="9">
    <source>
        <dbReference type="Pfam" id="PF13844"/>
    </source>
</evidence>
<dbReference type="Proteomes" id="UP000480854">
    <property type="component" value="Unassembled WGS sequence"/>
</dbReference>
<feature type="domain" description="O-GlcNAc transferase C-terminal" evidence="9">
    <location>
        <begin position="303"/>
        <end position="455"/>
    </location>
</feature>
<dbReference type="Pfam" id="PF13181">
    <property type="entry name" value="TPR_8"/>
    <property type="match status" value="1"/>
</dbReference>
<feature type="repeat" description="TPR" evidence="8">
    <location>
        <begin position="113"/>
        <end position="146"/>
    </location>
</feature>
<dbReference type="Pfam" id="PF07719">
    <property type="entry name" value="TPR_2"/>
    <property type="match status" value="1"/>
</dbReference>
<dbReference type="EC" id="2.4.1.255" evidence="3"/>
<evidence type="ECO:0000256" key="7">
    <source>
        <dbReference type="ARBA" id="ARBA00022803"/>
    </source>
</evidence>
<feature type="repeat" description="TPR" evidence="8">
    <location>
        <begin position="189"/>
        <end position="222"/>
    </location>
</feature>
<keyword evidence="4" id="KW-0328">Glycosyltransferase</keyword>
<dbReference type="GO" id="GO:0097363">
    <property type="term" value="F:protein O-acetylglucosaminyltransferase activity"/>
    <property type="evidence" value="ECO:0007669"/>
    <property type="project" value="UniProtKB-EC"/>
</dbReference>
<dbReference type="Gene3D" id="3.40.50.2000">
    <property type="entry name" value="Glycogen Phosphorylase B"/>
    <property type="match status" value="1"/>
</dbReference>
<keyword evidence="5" id="KW-0808">Transferase</keyword>
<accession>A0A9W7NNH7</accession>
<dbReference type="Pfam" id="PF13844">
    <property type="entry name" value="Glyco_transf_41"/>
    <property type="match status" value="2"/>
</dbReference>
<sequence length="679" mass="72953">MTADLRARLRECRAARAAAPGDSAALAGLFGALDALGEPGTPEEAVVRSAFGEALRRQGRAAEAEAHHRAALSWLPDFGGNHFNLGLTLQALGRHAEAADAYGEAARLMPRFAPAPCNQGVLLRALGRLEAAEAVLRRAVSLDPTLVPGWLNLGAVVQGPGQGPGQGQERGGMAAACYRNALALRPDLAEAHANLGLALKEAGRVADSLPSFERALALGLSDAGGILAQLVQQMRHLCRWDGLAERSAELTALVRNGATRQVHPWIFLGEGAGPAAELACARRYSDWRTQGVAPLPIRRDSGPRDRLRIGYLSADYHEHATAALIAELIERHDRGRVEVIGYSYGPDDGGPMRHRLRAAFDRFVDLSAQSHPAAAARIREDAVDILVDLKGYTQHARPEIAAHRPAPVQAQWLGYPGTMGAGFIDYVIGDPLVTPLDRQPFYAERIAQLPLCYQPNDRRRPIGPAPTRAACGLPEGGVVFCCFNAAYKITPALFDLWCRLLSAEPDSVLWLLDSHPEAGANLRREAAHRGVAPDRLVFAPQLPPAEHLARYRLADLFLDTTPVGAHTTASDALWAGLPVLTVPAEGFASRVGASLLRAAGLPELAVRSLADYEAAALRLARDPGGRARLKARLAAERDHAPLFDTDRFARALERAYATMWGIHAAGQPPHAFTVPDEDR</sequence>
<evidence type="ECO:0000256" key="6">
    <source>
        <dbReference type="ARBA" id="ARBA00022737"/>
    </source>
</evidence>
<evidence type="ECO:0000256" key="2">
    <source>
        <dbReference type="ARBA" id="ARBA00005386"/>
    </source>
</evidence>
<evidence type="ECO:0000313" key="10">
    <source>
        <dbReference type="EMBL" id="KAA0683944.1"/>
    </source>
</evidence>
<dbReference type="PROSITE" id="PS50005">
    <property type="entry name" value="TPR"/>
    <property type="match status" value="2"/>
</dbReference>
<dbReference type="InterPro" id="IPR019734">
    <property type="entry name" value="TPR_rpt"/>
</dbReference>
<dbReference type="Gene3D" id="3.40.50.11380">
    <property type="match status" value="1"/>
</dbReference>
<comment type="caution">
    <text evidence="10">The sequence shown here is derived from an EMBL/GenBank/DDBJ whole genome shotgun (WGS) entry which is preliminary data.</text>
</comment>
<keyword evidence="11" id="KW-1185">Reference proteome</keyword>
<evidence type="ECO:0000256" key="8">
    <source>
        <dbReference type="PROSITE-ProRule" id="PRU00339"/>
    </source>
</evidence>
<dbReference type="InterPro" id="IPR029489">
    <property type="entry name" value="OGT/SEC/SPY_C"/>
</dbReference>
<comment type="similarity">
    <text evidence="2">Belongs to the glycosyltransferase 41 family. O-GlcNAc transferase subfamily.</text>
</comment>
<dbReference type="Gene3D" id="1.25.40.10">
    <property type="entry name" value="Tetratricopeptide repeat domain"/>
    <property type="match status" value="2"/>
</dbReference>
<evidence type="ECO:0000313" key="11">
    <source>
        <dbReference type="Proteomes" id="UP000480854"/>
    </source>
</evidence>
<dbReference type="SUPFAM" id="SSF53756">
    <property type="entry name" value="UDP-Glycosyltransferase/glycogen phosphorylase"/>
    <property type="match status" value="1"/>
</dbReference>
<comment type="pathway">
    <text evidence="1">Protein modification; protein glycosylation.</text>
</comment>
<reference evidence="10 11" key="1">
    <citation type="submission" date="2018-07" db="EMBL/GenBank/DDBJ databases">
        <title>Genome sequence of Azospirillum sp. ATCC 49961.</title>
        <authorList>
            <person name="Sant'Anna F.H."/>
            <person name="Baldani J.I."/>
            <person name="Zilli J.E."/>
            <person name="Reis V.M."/>
            <person name="Hartmann A."/>
            <person name="Cruz L."/>
            <person name="de Souza E.M."/>
            <person name="de Oliveira Pedrosa F."/>
            <person name="Passaglia L.M.P."/>
        </authorList>
    </citation>
    <scope>NUCLEOTIDE SEQUENCE [LARGE SCALE GENOMIC DNA]</scope>
    <source>
        <strain evidence="10 11">ATCC 49961</strain>
    </source>
</reference>
<dbReference type="InterPro" id="IPR011990">
    <property type="entry name" value="TPR-like_helical_dom_sf"/>
</dbReference>
<gene>
    <name evidence="10" type="ORF">DS843_00410</name>
</gene>
<protein>
    <recommendedName>
        <fullName evidence="3">protein O-GlcNAc transferase</fullName>
        <ecNumber evidence="3">2.4.1.255</ecNumber>
    </recommendedName>
</protein>
<evidence type="ECO:0000256" key="5">
    <source>
        <dbReference type="ARBA" id="ARBA00022679"/>
    </source>
</evidence>
<dbReference type="RefSeq" id="WP_149466926.1">
    <property type="nucleotide sequence ID" value="NZ_QOKW01000001.1"/>
</dbReference>
<name>A0A9W7NNH7_9PROT</name>
<keyword evidence="7 8" id="KW-0802">TPR repeat</keyword>
<evidence type="ECO:0000256" key="3">
    <source>
        <dbReference type="ARBA" id="ARBA00011970"/>
    </source>
</evidence>
<dbReference type="InterPro" id="IPR013105">
    <property type="entry name" value="TPR_2"/>
</dbReference>
<proteinExistence type="inferred from homology"/>
<dbReference type="SUPFAM" id="SSF48452">
    <property type="entry name" value="TPR-like"/>
    <property type="match status" value="1"/>
</dbReference>
<keyword evidence="6" id="KW-0677">Repeat</keyword>
<dbReference type="PANTHER" id="PTHR44998:SF1">
    <property type="entry name" value="UDP-N-ACETYLGLUCOSAMINE--PEPTIDE N-ACETYLGLUCOSAMINYLTRANSFERASE 110 KDA SUBUNIT"/>
    <property type="match status" value="1"/>
</dbReference>
<dbReference type="EMBL" id="QOKW01000001">
    <property type="protein sequence ID" value="KAA0683944.1"/>
    <property type="molecule type" value="Genomic_DNA"/>
</dbReference>
<dbReference type="AlphaFoldDB" id="A0A9W7NNH7"/>
<dbReference type="OrthoDB" id="146908at2"/>
<dbReference type="PANTHER" id="PTHR44998">
    <property type="match status" value="1"/>
</dbReference>
<feature type="domain" description="O-GlcNAc transferase C-terminal" evidence="9">
    <location>
        <begin position="467"/>
        <end position="651"/>
    </location>
</feature>
<evidence type="ECO:0000256" key="1">
    <source>
        <dbReference type="ARBA" id="ARBA00004922"/>
    </source>
</evidence>
<dbReference type="SMART" id="SM00028">
    <property type="entry name" value="TPR"/>
    <property type="match status" value="4"/>
</dbReference>